<dbReference type="Proteomes" id="UP000828390">
    <property type="component" value="Unassembled WGS sequence"/>
</dbReference>
<name>A0A9D4QU21_DREPO</name>
<sequence length="133" mass="15320">MGNFGMPLVSVRQEFLLFLVRFEIYLERIMHKIPQEYHAFNISQCKKDLTNRLYKKEGARGIEFSKEIEVNSMLNTSSDISINGKQLEEASSFIIVRISYIENKTNESVQTMTTVLVGPSEPLLAIFKRQKLA</sequence>
<dbReference type="EMBL" id="JAIWYP010000004">
    <property type="protein sequence ID" value="KAH3842657.1"/>
    <property type="molecule type" value="Genomic_DNA"/>
</dbReference>
<keyword evidence="2" id="KW-1185">Reference proteome</keyword>
<evidence type="ECO:0000313" key="2">
    <source>
        <dbReference type="Proteomes" id="UP000828390"/>
    </source>
</evidence>
<gene>
    <name evidence="1" type="ORF">DPMN_116159</name>
</gene>
<protein>
    <submittedName>
        <fullName evidence="1">Uncharacterized protein</fullName>
    </submittedName>
</protein>
<accession>A0A9D4QU21</accession>
<reference evidence="1" key="2">
    <citation type="submission" date="2020-11" db="EMBL/GenBank/DDBJ databases">
        <authorList>
            <person name="McCartney M.A."/>
            <person name="Auch B."/>
            <person name="Kono T."/>
            <person name="Mallez S."/>
            <person name="Becker A."/>
            <person name="Gohl D.M."/>
            <person name="Silverstein K.A.T."/>
            <person name="Koren S."/>
            <person name="Bechman K.B."/>
            <person name="Herman A."/>
            <person name="Abrahante J.E."/>
            <person name="Garbe J."/>
        </authorList>
    </citation>
    <scope>NUCLEOTIDE SEQUENCE</scope>
    <source>
        <strain evidence="1">Duluth1</strain>
        <tissue evidence="1">Whole animal</tissue>
    </source>
</reference>
<reference evidence="1" key="1">
    <citation type="journal article" date="2019" name="bioRxiv">
        <title>The Genome of the Zebra Mussel, Dreissena polymorpha: A Resource for Invasive Species Research.</title>
        <authorList>
            <person name="McCartney M.A."/>
            <person name="Auch B."/>
            <person name="Kono T."/>
            <person name="Mallez S."/>
            <person name="Zhang Y."/>
            <person name="Obille A."/>
            <person name="Becker A."/>
            <person name="Abrahante J.E."/>
            <person name="Garbe J."/>
            <person name="Badalamenti J.P."/>
            <person name="Herman A."/>
            <person name="Mangelson H."/>
            <person name="Liachko I."/>
            <person name="Sullivan S."/>
            <person name="Sone E.D."/>
            <person name="Koren S."/>
            <person name="Silverstein K.A.T."/>
            <person name="Beckman K.B."/>
            <person name="Gohl D.M."/>
        </authorList>
    </citation>
    <scope>NUCLEOTIDE SEQUENCE</scope>
    <source>
        <strain evidence="1">Duluth1</strain>
        <tissue evidence="1">Whole animal</tissue>
    </source>
</reference>
<dbReference type="AlphaFoldDB" id="A0A9D4QU21"/>
<proteinExistence type="predicted"/>
<organism evidence="1 2">
    <name type="scientific">Dreissena polymorpha</name>
    <name type="common">Zebra mussel</name>
    <name type="synonym">Mytilus polymorpha</name>
    <dbReference type="NCBI Taxonomy" id="45954"/>
    <lineage>
        <taxon>Eukaryota</taxon>
        <taxon>Metazoa</taxon>
        <taxon>Spiralia</taxon>
        <taxon>Lophotrochozoa</taxon>
        <taxon>Mollusca</taxon>
        <taxon>Bivalvia</taxon>
        <taxon>Autobranchia</taxon>
        <taxon>Heteroconchia</taxon>
        <taxon>Euheterodonta</taxon>
        <taxon>Imparidentia</taxon>
        <taxon>Neoheterodontei</taxon>
        <taxon>Myida</taxon>
        <taxon>Dreissenoidea</taxon>
        <taxon>Dreissenidae</taxon>
        <taxon>Dreissena</taxon>
    </lineage>
</organism>
<comment type="caution">
    <text evidence="1">The sequence shown here is derived from an EMBL/GenBank/DDBJ whole genome shotgun (WGS) entry which is preliminary data.</text>
</comment>
<evidence type="ECO:0000313" key="1">
    <source>
        <dbReference type="EMBL" id="KAH3842657.1"/>
    </source>
</evidence>